<accession>A0ACC1WZX7</accession>
<reference evidence="1 2" key="1">
    <citation type="journal article" date="2023" name="Science">
        <title>Complex scaffold remodeling in plant triterpene biosynthesis.</title>
        <authorList>
            <person name="De La Pena R."/>
            <person name="Hodgson H."/>
            <person name="Liu J.C."/>
            <person name="Stephenson M.J."/>
            <person name="Martin A.C."/>
            <person name="Owen C."/>
            <person name="Harkess A."/>
            <person name="Leebens-Mack J."/>
            <person name="Jimenez L.E."/>
            <person name="Osbourn A."/>
            <person name="Sattely E.S."/>
        </authorList>
    </citation>
    <scope>NUCLEOTIDE SEQUENCE [LARGE SCALE GENOMIC DNA]</scope>
    <source>
        <strain evidence="2">cv. JPN11</strain>
        <tissue evidence="1">Leaf</tissue>
    </source>
</reference>
<sequence>MLKPASTADSSPICEENQVLPIPKRFGNSGTLVDSSLFMDQQLHRLSMSAPAHMKIKLDGAGVNWMDIWLRDRGRCHRLCDQEGCLSWNCAYQPYWSTSSGSPLGHWLCLSNHLQSYTATDPFGGWCVPQLLETFLSFRQRAYGKKKEDVYVWSVPIIISVSSL</sequence>
<evidence type="ECO:0000313" key="1">
    <source>
        <dbReference type="EMBL" id="KAJ4704750.1"/>
    </source>
</evidence>
<name>A0ACC1WZX7_MELAZ</name>
<organism evidence="1 2">
    <name type="scientific">Melia azedarach</name>
    <name type="common">Chinaberry tree</name>
    <dbReference type="NCBI Taxonomy" id="155640"/>
    <lineage>
        <taxon>Eukaryota</taxon>
        <taxon>Viridiplantae</taxon>
        <taxon>Streptophyta</taxon>
        <taxon>Embryophyta</taxon>
        <taxon>Tracheophyta</taxon>
        <taxon>Spermatophyta</taxon>
        <taxon>Magnoliopsida</taxon>
        <taxon>eudicotyledons</taxon>
        <taxon>Gunneridae</taxon>
        <taxon>Pentapetalae</taxon>
        <taxon>rosids</taxon>
        <taxon>malvids</taxon>
        <taxon>Sapindales</taxon>
        <taxon>Meliaceae</taxon>
        <taxon>Melia</taxon>
    </lineage>
</organism>
<comment type="caution">
    <text evidence="1">The sequence shown here is derived from an EMBL/GenBank/DDBJ whole genome shotgun (WGS) entry which is preliminary data.</text>
</comment>
<gene>
    <name evidence="1" type="ORF">OWV82_021613</name>
</gene>
<dbReference type="EMBL" id="CM051405">
    <property type="protein sequence ID" value="KAJ4704750.1"/>
    <property type="molecule type" value="Genomic_DNA"/>
</dbReference>
<keyword evidence="2" id="KW-1185">Reference proteome</keyword>
<protein>
    <submittedName>
        <fullName evidence="1">Uncharacterized protein</fullName>
    </submittedName>
</protein>
<proteinExistence type="predicted"/>
<dbReference type="Proteomes" id="UP001164539">
    <property type="component" value="Chromosome 12"/>
</dbReference>
<evidence type="ECO:0000313" key="2">
    <source>
        <dbReference type="Proteomes" id="UP001164539"/>
    </source>
</evidence>